<proteinExistence type="inferred from homology"/>
<feature type="transmembrane region" description="Helical" evidence="7">
    <location>
        <begin position="268"/>
        <end position="293"/>
    </location>
</feature>
<keyword evidence="2" id="KW-1003">Cell membrane</keyword>
<feature type="transmembrane region" description="Helical" evidence="7">
    <location>
        <begin position="322"/>
        <end position="342"/>
    </location>
</feature>
<keyword evidence="4 7" id="KW-1133">Transmembrane helix</keyword>
<accession>A0A3N4ZBE9</accession>
<comment type="subcellular location">
    <subcellularLocation>
        <location evidence="1">Cell membrane</location>
        <topology evidence="1">Multi-pass membrane protein</topology>
    </subcellularLocation>
</comment>
<reference evidence="10 11" key="1">
    <citation type="submission" date="2018-11" db="EMBL/GenBank/DDBJ databases">
        <title>Sequencing the genomes of 1000 actinobacteria strains.</title>
        <authorList>
            <person name="Klenk H.-P."/>
        </authorList>
    </citation>
    <scope>NUCLEOTIDE SEQUENCE [LARGE SCALE GENOMIC DNA]</scope>
    <source>
        <strain evidence="10 11">DSM 15700</strain>
    </source>
</reference>
<comment type="similarity">
    <text evidence="6">Belongs to the ABC-4 integral membrane protein family.</text>
</comment>
<evidence type="ECO:0000256" key="1">
    <source>
        <dbReference type="ARBA" id="ARBA00004651"/>
    </source>
</evidence>
<dbReference type="InterPro" id="IPR050250">
    <property type="entry name" value="Macrolide_Exporter_MacB"/>
</dbReference>
<gene>
    <name evidence="10" type="ORF">EDD34_3464</name>
</gene>
<evidence type="ECO:0000256" key="2">
    <source>
        <dbReference type="ARBA" id="ARBA00022475"/>
    </source>
</evidence>
<feature type="domain" description="MacB-like periplasmic core" evidence="9">
    <location>
        <begin position="24"/>
        <end position="232"/>
    </location>
</feature>
<feature type="transmembrane region" description="Helical" evidence="7">
    <location>
        <begin position="24"/>
        <end position="44"/>
    </location>
</feature>
<dbReference type="RefSeq" id="WP_170177113.1">
    <property type="nucleotide sequence ID" value="NZ_RKQZ01000001.1"/>
</dbReference>
<keyword evidence="5 7" id="KW-0472">Membrane</keyword>
<dbReference type="Pfam" id="PF12704">
    <property type="entry name" value="MacB_PCD"/>
    <property type="match status" value="1"/>
</dbReference>
<organism evidence="10 11">
    <name type="scientific">Myceligenerans xiligouense</name>
    <dbReference type="NCBI Taxonomy" id="253184"/>
    <lineage>
        <taxon>Bacteria</taxon>
        <taxon>Bacillati</taxon>
        <taxon>Actinomycetota</taxon>
        <taxon>Actinomycetes</taxon>
        <taxon>Micrococcales</taxon>
        <taxon>Promicromonosporaceae</taxon>
        <taxon>Myceligenerans</taxon>
    </lineage>
</organism>
<feature type="transmembrane region" description="Helical" evidence="7">
    <location>
        <begin position="354"/>
        <end position="374"/>
    </location>
</feature>
<feature type="domain" description="ABC3 transporter permease C-terminal" evidence="8">
    <location>
        <begin position="272"/>
        <end position="384"/>
    </location>
</feature>
<protein>
    <submittedName>
        <fullName evidence="10">Putative ABC transport system permease protein</fullName>
    </submittedName>
</protein>
<evidence type="ECO:0000256" key="3">
    <source>
        <dbReference type="ARBA" id="ARBA00022692"/>
    </source>
</evidence>
<keyword evidence="11" id="KW-1185">Reference proteome</keyword>
<evidence type="ECO:0000313" key="10">
    <source>
        <dbReference type="EMBL" id="RPF22792.1"/>
    </source>
</evidence>
<dbReference type="AlphaFoldDB" id="A0A3N4ZBE9"/>
<evidence type="ECO:0000256" key="7">
    <source>
        <dbReference type="SAM" id="Phobius"/>
    </source>
</evidence>
<dbReference type="GO" id="GO:0022857">
    <property type="term" value="F:transmembrane transporter activity"/>
    <property type="evidence" value="ECO:0007669"/>
    <property type="project" value="TreeGrafter"/>
</dbReference>
<evidence type="ECO:0000256" key="4">
    <source>
        <dbReference type="ARBA" id="ARBA00022989"/>
    </source>
</evidence>
<evidence type="ECO:0000313" key="11">
    <source>
        <dbReference type="Proteomes" id="UP000280501"/>
    </source>
</evidence>
<dbReference type="InterPro" id="IPR003838">
    <property type="entry name" value="ABC3_permease_C"/>
</dbReference>
<comment type="caution">
    <text evidence="10">The sequence shown here is derived from an EMBL/GenBank/DDBJ whole genome shotgun (WGS) entry which is preliminary data.</text>
</comment>
<dbReference type="EMBL" id="RKQZ01000001">
    <property type="protein sequence ID" value="RPF22792.1"/>
    <property type="molecule type" value="Genomic_DNA"/>
</dbReference>
<keyword evidence="3 7" id="KW-0812">Transmembrane</keyword>
<evidence type="ECO:0000256" key="6">
    <source>
        <dbReference type="ARBA" id="ARBA00038076"/>
    </source>
</evidence>
<dbReference type="Proteomes" id="UP000280501">
    <property type="component" value="Unassembled WGS sequence"/>
</dbReference>
<evidence type="ECO:0000256" key="5">
    <source>
        <dbReference type="ARBA" id="ARBA00023136"/>
    </source>
</evidence>
<dbReference type="Pfam" id="PF02687">
    <property type="entry name" value="FtsX"/>
    <property type="match status" value="1"/>
</dbReference>
<dbReference type="PANTHER" id="PTHR30572">
    <property type="entry name" value="MEMBRANE COMPONENT OF TRANSPORTER-RELATED"/>
    <property type="match status" value="1"/>
</dbReference>
<dbReference type="InterPro" id="IPR025857">
    <property type="entry name" value="MacB_PCD"/>
</dbReference>
<name>A0A3N4ZBE9_9MICO</name>
<evidence type="ECO:0000259" key="9">
    <source>
        <dbReference type="Pfam" id="PF12704"/>
    </source>
</evidence>
<sequence length="391" mass="40476">MARLALRDTFATAMLGPRSRPSRSLLSMLGIGIGIATLVAIMGITATNEAALRAELEAMGSNVLLVAPGTGPDRQPVPLPETAPEMIQRVGPVLGAAAVRNLGEVGVFRNEYVPETMGGGLSAVAVQPELADAMDLTVARGSWFDAASASLPTTVLGARAAEHLGVQEVGQRIWIDDTWYAVIGVLEPSGLVPQADSAALLGEEWILGQDPSLEISTIYVRARSGTVDAVTEVLDDTVNPAMPRAVSVSPPSQLAAAQKVVDTTFQQLALGLAAVALLVGAIGIVNTMIIAVLERRSEIALRRAVGARAAQIRTQFMLEAGILGLGGGTAGAFLGLIVVVIYGTAQRTPPYPDWIAASIGIGLSVLVGILAGVYPAMRAAQLSPVEGLRSE</sequence>
<dbReference type="PANTHER" id="PTHR30572:SF4">
    <property type="entry name" value="ABC TRANSPORTER PERMEASE YTRF"/>
    <property type="match status" value="1"/>
</dbReference>
<dbReference type="GO" id="GO:0005886">
    <property type="term" value="C:plasma membrane"/>
    <property type="evidence" value="ECO:0007669"/>
    <property type="project" value="UniProtKB-SubCell"/>
</dbReference>
<evidence type="ECO:0000259" key="8">
    <source>
        <dbReference type="Pfam" id="PF02687"/>
    </source>
</evidence>